<gene>
    <name evidence="6" type="ORF">BKK80_26370</name>
</gene>
<dbReference type="Pfam" id="PF00440">
    <property type="entry name" value="TetR_N"/>
    <property type="match status" value="1"/>
</dbReference>
<feature type="DNA-binding region" description="H-T-H motif" evidence="4">
    <location>
        <begin position="30"/>
        <end position="49"/>
    </location>
</feature>
<dbReference type="EMBL" id="CP017755">
    <property type="protein sequence ID" value="AOZ10828.1"/>
    <property type="molecule type" value="Genomic_DNA"/>
</dbReference>
<keyword evidence="2 4" id="KW-0238">DNA-binding</keyword>
<organism evidence="6 7">
    <name type="scientific">Cupriavidus malaysiensis</name>
    <dbReference type="NCBI Taxonomy" id="367825"/>
    <lineage>
        <taxon>Bacteria</taxon>
        <taxon>Pseudomonadati</taxon>
        <taxon>Pseudomonadota</taxon>
        <taxon>Betaproteobacteria</taxon>
        <taxon>Burkholderiales</taxon>
        <taxon>Burkholderiaceae</taxon>
        <taxon>Cupriavidus</taxon>
    </lineage>
</organism>
<dbReference type="SUPFAM" id="SSF46689">
    <property type="entry name" value="Homeodomain-like"/>
    <property type="match status" value="1"/>
</dbReference>
<keyword evidence="7" id="KW-1185">Reference proteome</keyword>
<evidence type="ECO:0000256" key="3">
    <source>
        <dbReference type="ARBA" id="ARBA00023163"/>
    </source>
</evidence>
<name>A0ABM6FFX2_9BURK</name>
<dbReference type="PANTHER" id="PTHR30055">
    <property type="entry name" value="HTH-TYPE TRANSCRIPTIONAL REGULATOR RUTR"/>
    <property type="match status" value="1"/>
</dbReference>
<proteinExistence type="predicted"/>
<dbReference type="Gene3D" id="1.10.357.10">
    <property type="entry name" value="Tetracycline Repressor, domain 2"/>
    <property type="match status" value="1"/>
</dbReference>
<evidence type="ECO:0000256" key="1">
    <source>
        <dbReference type="ARBA" id="ARBA00023015"/>
    </source>
</evidence>
<dbReference type="InterPro" id="IPR009057">
    <property type="entry name" value="Homeodomain-like_sf"/>
</dbReference>
<protein>
    <submittedName>
        <fullName evidence="6">TetR family transcriptional regulator</fullName>
    </submittedName>
</protein>
<evidence type="ECO:0000256" key="2">
    <source>
        <dbReference type="ARBA" id="ARBA00023125"/>
    </source>
</evidence>
<accession>A0ABM6FFX2</accession>
<keyword evidence="3" id="KW-0804">Transcription</keyword>
<keyword evidence="1" id="KW-0805">Transcription regulation</keyword>
<dbReference type="PANTHER" id="PTHR30055:SF234">
    <property type="entry name" value="HTH-TYPE TRANSCRIPTIONAL REGULATOR BETI"/>
    <property type="match status" value="1"/>
</dbReference>
<sequence length="200" mass="22795">MQARSWQTSLAIQEAFVRLLVQTGDYDGITIRAIIDLAGVGLGTFYEYFANKEELVRVCLHLRTKAILQAMGQALDDCAGRRLRDVTERLIDVNIDHHRPTPERWGPLYLLERHYSGQAAYQKTYDRFIDAWRRAFLLARDWPAGVDAQEAAATAQTLVYGLIARACISAGARVDHERLRRQVRLALHGYLRECRRTAPA</sequence>
<dbReference type="PROSITE" id="PS50977">
    <property type="entry name" value="HTH_TETR_2"/>
    <property type="match status" value="1"/>
</dbReference>
<evidence type="ECO:0000259" key="5">
    <source>
        <dbReference type="PROSITE" id="PS50977"/>
    </source>
</evidence>
<evidence type="ECO:0000313" key="7">
    <source>
        <dbReference type="Proteomes" id="UP000177515"/>
    </source>
</evidence>
<evidence type="ECO:0000256" key="4">
    <source>
        <dbReference type="PROSITE-ProRule" id="PRU00335"/>
    </source>
</evidence>
<dbReference type="InterPro" id="IPR050109">
    <property type="entry name" value="HTH-type_TetR-like_transc_reg"/>
</dbReference>
<feature type="domain" description="HTH tetR-type" evidence="5">
    <location>
        <begin position="6"/>
        <end position="67"/>
    </location>
</feature>
<evidence type="ECO:0000313" key="6">
    <source>
        <dbReference type="EMBL" id="AOZ10828.1"/>
    </source>
</evidence>
<dbReference type="InterPro" id="IPR001647">
    <property type="entry name" value="HTH_TetR"/>
</dbReference>
<dbReference type="Proteomes" id="UP000177515">
    <property type="component" value="Chromosome 2"/>
</dbReference>
<reference evidence="6 7" key="1">
    <citation type="submission" date="2016-10" db="EMBL/GenBank/DDBJ databases">
        <title>Complete genome sequences of three Cupriavidus strains isolated from various Malaysian environments.</title>
        <authorList>
            <person name="Abdullah A.A.-A."/>
            <person name="Shafie N.A.H."/>
            <person name="Lau N.S."/>
        </authorList>
    </citation>
    <scope>NUCLEOTIDE SEQUENCE [LARGE SCALE GENOMIC DNA]</scope>
    <source>
        <strain evidence="6 7">USMAA1020</strain>
    </source>
</reference>